<evidence type="ECO:0000313" key="3">
    <source>
        <dbReference type="EMBL" id="KAB1649529.1"/>
    </source>
</evidence>
<evidence type="ECO:0000256" key="1">
    <source>
        <dbReference type="SAM" id="MobiDB-lite"/>
    </source>
</evidence>
<evidence type="ECO:0000259" key="2">
    <source>
        <dbReference type="Pfam" id="PF05239"/>
    </source>
</evidence>
<dbReference type="GO" id="GO:0030077">
    <property type="term" value="C:plasma membrane light-harvesting complex"/>
    <property type="evidence" value="ECO:0007669"/>
    <property type="project" value="InterPro"/>
</dbReference>
<feature type="region of interest" description="Disordered" evidence="1">
    <location>
        <begin position="1"/>
        <end position="106"/>
    </location>
</feature>
<dbReference type="AlphaFoldDB" id="A0A6H9WF21"/>
<dbReference type="InterPro" id="IPR014747">
    <property type="entry name" value="Bac_photo_RC_H_C"/>
</dbReference>
<dbReference type="RefSeq" id="WP_158028119.1">
    <property type="nucleotide sequence ID" value="NZ_BMHG01000001.1"/>
</dbReference>
<feature type="domain" description="PRC-barrel" evidence="2">
    <location>
        <begin position="96"/>
        <end position="167"/>
    </location>
</feature>
<dbReference type="EMBL" id="WBJY01000001">
    <property type="protein sequence ID" value="KAB1649529.1"/>
    <property type="molecule type" value="Genomic_DNA"/>
</dbReference>
<protein>
    <submittedName>
        <fullName evidence="3">PRC-barrel domain containing protein</fullName>
    </submittedName>
</protein>
<feature type="compositionally biased region" description="Acidic residues" evidence="1">
    <location>
        <begin position="67"/>
        <end position="80"/>
    </location>
</feature>
<feature type="compositionally biased region" description="Polar residues" evidence="1">
    <location>
        <begin position="486"/>
        <end position="497"/>
    </location>
</feature>
<feature type="compositionally biased region" description="Low complexity" evidence="1">
    <location>
        <begin position="238"/>
        <end position="247"/>
    </location>
</feature>
<dbReference type="GO" id="GO:0019684">
    <property type="term" value="P:photosynthesis, light reaction"/>
    <property type="evidence" value="ECO:0007669"/>
    <property type="project" value="InterPro"/>
</dbReference>
<sequence>MVADQQRDPDDTAADDGPPETFGNSDDWRGDAVEGSPFASTSETQGEPAVSPADGDELAAAGTAGDLGDDDLAGDADDPASTDASQAQRDAEAEHEAHLTRLFTATVMGPNDERIGKVGQVYLDDQTQEPNWITARTGLFGTKEFFVPLDEATLDGKRINVPYDKALVTSSPSTSIDQNLSPDEEDALYNHYRVPGRMTPEVAAQVEGEQLAAAAPAGSSAEDQVSDPADEAFAPLAAEPTTEPAGADSSYPDARPTIDAEIGGAAGAETDDRDGLFAPPAPTTADAGRADEGGGGATSDRDAWQREHADADGVPETTGARDSATGSAAPLAGHDPWRRMTAEERHGANDARPDDETTAFAVPDGAPETAFPTPEPHPEPAPPFPPGGPTSPGEPAHPDEPAPPAGPAAFRSPASQAEGAWPFDRASPPPFAPPAGADGPASAAVPPWTDALDGAPGGAGTPPAPDAGEAVDPAHDPVGSWRRSESAPTQEPESTTGDAPFGLEDLFKDDGPSRGDASPGTDTPFGRPGA</sequence>
<feature type="compositionally biased region" description="Basic and acidic residues" evidence="1">
    <location>
        <begin position="89"/>
        <end position="99"/>
    </location>
</feature>
<accession>A0A6H9WF21</accession>
<comment type="caution">
    <text evidence="3">The sequence shown here is derived from an EMBL/GenBank/DDBJ whole genome shotgun (WGS) entry which is preliminary data.</text>
</comment>
<dbReference type="Proteomes" id="UP000431744">
    <property type="component" value="Unassembled WGS sequence"/>
</dbReference>
<feature type="compositionally biased region" description="Basic and acidic residues" evidence="1">
    <location>
        <begin position="1"/>
        <end position="10"/>
    </location>
</feature>
<keyword evidence="4" id="KW-1185">Reference proteome</keyword>
<feature type="compositionally biased region" description="Basic and acidic residues" evidence="1">
    <location>
        <begin position="335"/>
        <end position="355"/>
    </location>
</feature>
<proteinExistence type="predicted"/>
<evidence type="ECO:0000313" key="4">
    <source>
        <dbReference type="Proteomes" id="UP000431744"/>
    </source>
</evidence>
<dbReference type="InterPro" id="IPR027275">
    <property type="entry name" value="PRC-brl_dom"/>
</dbReference>
<organism evidence="3 4">
    <name type="scientific">Pseudoclavibacter endophyticus</name>
    <dbReference type="NCBI Taxonomy" id="1778590"/>
    <lineage>
        <taxon>Bacteria</taxon>
        <taxon>Bacillati</taxon>
        <taxon>Actinomycetota</taxon>
        <taxon>Actinomycetes</taxon>
        <taxon>Micrococcales</taxon>
        <taxon>Microbacteriaceae</taxon>
        <taxon>Pseudoclavibacter</taxon>
    </lineage>
</organism>
<dbReference type="Pfam" id="PF05239">
    <property type="entry name" value="PRC"/>
    <property type="match status" value="1"/>
</dbReference>
<name>A0A6H9WF21_9MICO</name>
<dbReference type="OrthoDB" id="3712018at2"/>
<dbReference type="SUPFAM" id="SSF50346">
    <property type="entry name" value="PRC-barrel domain"/>
    <property type="match status" value="1"/>
</dbReference>
<gene>
    <name evidence="3" type="ORF">F8O04_04540</name>
</gene>
<dbReference type="Gene3D" id="3.90.50.10">
    <property type="entry name" value="Photosynthetic Reaction Center, subunit H, domain 2"/>
    <property type="match status" value="1"/>
</dbReference>
<feature type="compositionally biased region" description="Low complexity" evidence="1">
    <location>
        <begin position="434"/>
        <end position="454"/>
    </location>
</feature>
<reference evidence="3 4" key="1">
    <citation type="submission" date="2019-09" db="EMBL/GenBank/DDBJ databases">
        <title>Phylogeny of genus Pseudoclavibacter and closely related genus.</title>
        <authorList>
            <person name="Li Y."/>
        </authorList>
    </citation>
    <scope>NUCLEOTIDE SEQUENCE [LARGE SCALE GENOMIC DNA]</scope>
    <source>
        <strain evidence="3 4">EGI 60007</strain>
    </source>
</reference>
<feature type="compositionally biased region" description="Pro residues" evidence="1">
    <location>
        <begin position="373"/>
        <end position="389"/>
    </location>
</feature>
<feature type="compositionally biased region" description="Basic and acidic residues" evidence="1">
    <location>
        <begin position="299"/>
        <end position="311"/>
    </location>
</feature>
<dbReference type="InterPro" id="IPR011033">
    <property type="entry name" value="PRC_barrel-like_sf"/>
</dbReference>
<feature type="region of interest" description="Disordered" evidence="1">
    <location>
        <begin position="238"/>
        <end position="530"/>
    </location>
</feature>